<evidence type="ECO:0000256" key="1">
    <source>
        <dbReference type="ARBA" id="ARBA00004141"/>
    </source>
</evidence>
<dbReference type="InterPro" id="IPR002809">
    <property type="entry name" value="EMC3/TMCO1"/>
</dbReference>
<organism evidence="9 10">
    <name type="scientific">Salinomyces thailandicus</name>
    <dbReference type="NCBI Taxonomy" id="706561"/>
    <lineage>
        <taxon>Eukaryota</taxon>
        <taxon>Fungi</taxon>
        <taxon>Dikarya</taxon>
        <taxon>Ascomycota</taxon>
        <taxon>Pezizomycotina</taxon>
        <taxon>Dothideomycetes</taxon>
        <taxon>Dothideomycetidae</taxon>
        <taxon>Mycosphaerellales</taxon>
        <taxon>Teratosphaeriaceae</taxon>
        <taxon>Salinomyces</taxon>
    </lineage>
</organism>
<feature type="transmembrane region" description="Helical" evidence="8">
    <location>
        <begin position="126"/>
        <end position="149"/>
    </location>
</feature>
<comment type="subcellular location">
    <subcellularLocation>
        <location evidence="1">Membrane</location>
        <topology evidence="1">Multi-pass membrane protein</topology>
    </subcellularLocation>
</comment>
<name>A0A4U0U9E3_9PEZI</name>
<dbReference type="PANTHER" id="PTHR13116">
    <property type="entry name" value="ER MEMBRANE PROTEIN COMPLEX SUBUNIT 3"/>
    <property type="match status" value="1"/>
</dbReference>
<dbReference type="PIRSF" id="PIRSF010045">
    <property type="entry name" value="DUF850_TM_euk"/>
    <property type="match status" value="1"/>
</dbReference>
<comment type="similarity">
    <text evidence="2 7">Belongs to the EMC3 family.</text>
</comment>
<dbReference type="AlphaFoldDB" id="A0A4U0U9E3"/>
<reference evidence="9 10" key="1">
    <citation type="submission" date="2017-03" db="EMBL/GenBank/DDBJ databases">
        <title>Genomes of endolithic fungi from Antarctica.</title>
        <authorList>
            <person name="Coleine C."/>
            <person name="Masonjones S."/>
            <person name="Stajich J.E."/>
        </authorList>
    </citation>
    <scope>NUCLEOTIDE SEQUENCE [LARGE SCALE GENOMIC DNA]</scope>
    <source>
        <strain evidence="9 10">CCFEE 6315</strain>
    </source>
</reference>
<dbReference type="PANTHER" id="PTHR13116:SF5">
    <property type="entry name" value="ER MEMBRANE PROTEIN COMPLEX SUBUNIT 3"/>
    <property type="match status" value="1"/>
</dbReference>
<evidence type="ECO:0000313" key="9">
    <source>
        <dbReference type="EMBL" id="TKA31744.1"/>
    </source>
</evidence>
<feature type="transmembrane region" description="Helical" evidence="8">
    <location>
        <begin position="15"/>
        <end position="37"/>
    </location>
</feature>
<accession>A0A4U0U9E3</accession>
<dbReference type="InterPro" id="IPR008568">
    <property type="entry name" value="EMC3"/>
</dbReference>
<comment type="caution">
    <text evidence="9">The sequence shown here is derived from an EMBL/GenBank/DDBJ whole genome shotgun (WGS) entry which is preliminary data.</text>
</comment>
<gene>
    <name evidence="9" type="ORF">B0A50_01822</name>
</gene>
<keyword evidence="4 8" id="KW-0812">Transmembrane</keyword>
<evidence type="ECO:0000256" key="3">
    <source>
        <dbReference type="ARBA" id="ARBA00020822"/>
    </source>
</evidence>
<evidence type="ECO:0000256" key="2">
    <source>
        <dbReference type="ARBA" id="ARBA00005376"/>
    </source>
</evidence>
<protein>
    <recommendedName>
        <fullName evidence="3 7">ER membrane protein complex subunit 3</fullName>
    </recommendedName>
</protein>
<dbReference type="SMART" id="SM01415">
    <property type="entry name" value="DUF106"/>
    <property type="match status" value="1"/>
</dbReference>
<keyword evidence="10" id="KW-1185">Reference proteome</keyword>
<evidence type="ECO:0000256" key="6">
    <source>
        <dbReference type="ARBA" id="ARBA00023136"/>
    </source>
</evidence>
<comment type="function">
    <text evidence="7">The EMC seems to be required for efficient folding of proteins in the endoplasmic reticulum (ER).</text>
</comment>
<keyword evidence="5 8" id="KW-1133">Transmembrane helix</keyword>
<evidence type="ECO:0000256" key="7">
    <source>
        <dbReference type="PIRNR" id="PIRNR010045"/>
    </source>
</evidence>
<evidence type="ECO:0000256" key="4">
    <source>
        <dbReference type="ARBA" id="ARBA00022692"/>
    </source>
</evidence>
<dbReference type="Proteomes" id="UP000308549">
    <property type="component" value="Unassembled WGS sequence"/>
</dbReference>
<sequence length="262" mass="29173">MAGPVEQQIHRDPALFYWILLPITIVMILTGILRHYLTTLLQTAPKPPTPQKLRETRALHHAQLLRTQNPQIPRASFERRKETFITGAHAGAFLAGGPEAREKGKPNPLSDPAMMEGMMGAMKGNVAMMVPQSLIMGWINAFFAGYVIMKLPFPLTPQFKQMLQAGVGTRDLDVRWVSSLSWYFLTLFGLQPVYNFILGSNNAASQMQQQMQQQQMGGNPLGGAEDPNKVFVNEAENLEVVEYWSVLGGVEERVLGRLQAVA</sequence>
<dbReference type="OrthoDB" id="6745403at2759"/>
<dbReference type="GO" id="GO:0034975">
    <property type="term" value="P:protein folding in endoplasmic reticulum"/>
    <property type="evidence" value="ECO:0007669"/>
    <property type="project" value="TreeGrafter"/>
</dbReference>
<proteinExistence type="inferred from homology"/>
<dbReference type="GO" id="GO:0072546">
    <property type="term" value="C:EMC complex"/>
    <property type="evidence" value="ECO:0007669"/>
    <property type="project" value="TreeGrafter"/>
</dbReference>
<evidence type="ECO:0000256" key="5">
    <source>
        <dbReference type="ARBA" id="ARBA00022989"/>
    </source>
</evidence>
<keyword evidence="6 8" id="KW-0472">Membrane</keyword>
<dbReference type="Pfam" id="PF01956">
    <property type="entry name" value="EMC3_TMCO1"/>
    <property type="match status" value="1"/>
</dbReference>
<evidence type="ECO:0000313" key="10">
    <source>
        <dbReference type="Proteomes" id="UP000308549"/>
    </source>
</evidence>
<feature type="transmembrane region" description="Helical" evidence="8">
    <location>
        <begin position="180"/>
        <end position="198"/>
    </location>
</feature>
<dbReference type="EMBL" id="NAJL01000007">
    <property type="protein sequence ID" value="TKA31744.1"/>
    <property type="molecule type" value="Genomic_DNA"/>
</dbReference>
<evidence type="ECO:0000256" key="8">
    <source>
        <dbReference type="SAM" id="Phobius"/>
    </source>
</evidence>